<evidence type="ECO:0000259" key="2">
    <source>
        <dbReference type="PROSITE" id="PS50076"/>
    </source>
</evidence>
<dbReference type="VEuPathDB" id="FungiDB:F4678DRAFT_406292"/>
<evidence type="ECO:0000256" key="1">
    <source>
        <dbReference type="SAM" id="MobiDB-lite"/>
    </source>
</evidence>
<dbReference type="Proteomes" id="UP001148614">
    <property type="component" value="Unassembled WGS sequence"/>
</dbReference>
<accession>A0A9W8TS91</accession>
<dbReference type="Pfam" id="PF00226">
    <property type="entry name" value="DnaJ"/>
    <property type="match status" value="1"/>
</dbReference>
<dbReference type="GO" id="GO:0005737">
    <property type="term" value="C:cytoplasm"/>
    <property type="evidence" value="ECO:0007669"/>
    <property type="project" value="TreeGrafter"/>
</dbReference>
<dbReference type="GO" id="GO:0051082">
    <property type="term" value="F:unfolded protein binding"/>
    <property type="evidence" value="ECO:0007669"/>
    <property type="project" value="TreeGrafter"/>
</dbReference>
<proteinExistence type="predicted"/>
<protein>
    <recommendedName>
        <fullName evidence="2">J domain-containing protein</fullName>
    </recommendedName>
</protein>
<dbReference type="InterPro" id="IPR018253">
    <property type="entry name" value="DnaJ_domain_CS"/>
</dbReference>
<dbReference type="GO" id="GO:0042026">
    <property type="term" value="P:protein refolding"/>
    <property type="evidence" value="ECO:0007669"/>
    <property type="project" value="TreeGrafter"/>
</dbReference>
<name>A0A9W8TS91_9PEZI</name>
<dbReference type="PANTHER" id="PTHR43096">
    <property type="entry name" value="DNAJ HOMOLOG 1, MITOCHONDRIAL-RELATED"/>
    <property type="match status" value="1"/>
</dbReference>
<dbReference type="AlphaFoldDB" id="A0A9W8TS91"/>
<feature type="domain" description="J" evidence="2">
    <location>
        <begin position="12"/>
        <end position="77"/>
    </location>
</feature>
<feature type="region of interest" description="Disordered" evidence="1">
    <location>
        <begin position="88"/>
        <end position="126"/>
    </location>
</feature>
<dbReference type="PRINTS" id="PR00625">
    <property type="entry name" value="JDOMAIN"/>
</dbReference>
<dbReference type="PANTHER" id="PTHR43096:SF58">
    <property type="entry name" value="CHAPERONE DNAJ-DOMAIN SUPERFAMILY PROTEIN"/>
    <property type="match status" value="1"/>
</dbReference>
<dbReference type="PROSITE" id="PS00636">
    <property type="entry name" value="DNAJ_1"/>
    <property type="match status" value="1"/>
</dbReference>
<evidence type="ECO:0000313" key="4">
    <source>
        <dbReference type="Proteomes" id="UP001148614"/>
    </source>
</evidence>
<dbReference type="SUPFAM" id="SSF46565">
    <property type="entry name" value="Chaperone J-domain"/>
    <property type="match status" value="1"/>
</dbReference>
<dbReference type="SMART" id="SM00271">
    <property type="entry name" value="DnaJ"/>
    <property type="match status" value="1"/>
</dbReference>
<dbReference type="InterPro" id="IPR001623">
    <property type="entry name" value="DnaJ_domain"/>
</dbReference>
<reference evidence="3" key="1">
    <citation type="submission" date="2022-07" db="EMBL/GenBank/DDBJ databases">
        <title>Genome Sequence of Xylaria arbuscula.</title>
        <authorList>
            <person name="Buettner E."/>
        </authorList>
    </citation>
    <scope>NUCLEOTIDE SEQUENCE</scope>
    <source>
        <strain evidence="3">VT107</strain>
    </source>
</reference>
<dbReference type="PROSITE" id="PS50076">
    <property type="entry name" value="DNAJ_2"/>
    <property type="match status" value="1"/>
</dbReference>
<evidence type="ECO:0000313" key="3">
    <source>
        <dbReference type="EMBL" id="KAJ3579716.1"/>
    </source>
</evidence>
<organism evidence="3 4">
    <name type="scientific">Xylaria arbuscula</name>
    <dbReference type="NCBI Taxonomy" id="114810"/>
    <lineage>
        <taxon>Eukaryota</taxon>
        <taxon>Fungi</taxon>
        <taxon>Dikarya</taxon>
        <taxon>Ascomycota</taxon>
        <taxon>Pezizomycotina</taxon>
        <taxon>Sordariomycetes</taxon>
        <taxon>Xylariomycetidae</taxon>
        <taxon>Xylariales</taxon>
        <taxon>Xylariaceae</taxon>
        <taxon>Xylaria</taxon>
    </lineage>
</organism>
<comment type="caution">
    <text evidence="3">The sequence shown here is derived from an EMBL/GenBank/DDBJ whole genome shotgun (WGS) entry which is preliminary data.</text>
</comment>
<gene>
    <name evidence="3" type="ORF">NPX13_g853</name>
</gene>
<dbReference type="CDD" id="cd06257">
    <property type="entry name" value="DnaJ"/>
    <property type="match status" value="1"/>
</dbReference>
<dbReference type="Gene3D" id="1.10.287.110">
    <property type="entry name" value="DnaJ domain"/>
    <property type="match status" value="1"/>
</dbReference>
<dbReference type="EMBL" id="JANPWZ010000066">
    <property type="protein sequence ID" value="KAJ3579716.1"/>
    <property type="molecule type" value="Genomic_DNA"/>
</dbReference>
<keyword evidence="4" id="KW-1185">Reference proteome</keyword>
<sequence length="290" mass="33944">MDDEVEPPRIGDHYADLGVSQTANRAQIRKAYLNLARTTYPDKKLGKNTDTADFRKVQEAWECLSDSNRRADYDKIYFDVQDSWSSYRKSEASRRAREERRTAEEQAKQERKEAEAERIRKLDEQRHLAQEKARLEKIREEKMRQAEERSREAARRAWDEKQRAAKERIRQERIAEAEKRSEEAAERLRVEHQKAAAERLRATQIEERLDAARRIWEALGQASEASSQETEPTQFLPVDPCAHPQFQWPKQKRQAFYRSDILEFRDSGTAAKFIVGPAARCLASIVDINP</sequence>
<dbReference type="InterPro" id="IPR036869">
    <property type="entry name" value="J_dom_sf"/>
</dbReference>